<name>A0A365GZU7_9ACTN</name>
<dbReference type="AlphaFoldDB" id="A0A365GZU7"/>
<gene>
    <name evidence="3" type="ORF">DPM19_24755</name>
</gene>
<feature type="domain" description="DUF6458" evidence="2">
    <location>
        <begin position="4"/>
        <end position="61"/>
    </location>
</feature>
<proteinExistence type="predicted"/>
<keyword evidence="4" id="KW-1185">Reference proteome</keyword>
<dbReference type="Pfam" id="PF20059">
    <property type="entry name" value="DUF6458"/>
    <property type="match status" value="1"/>
</dbReference>
<organism evidence="3 4">
    <name type="scientific">Actinomadura craniellae</name>
    <dbReference type="NCBI Taxonomy" id="2231787"/>
    <lineage>
        <taxon>Bacteria</taxon>
        <taxon>Bacillati</taxon>
        <taxon>Actinomycetota</taxon>
        <taxon>Actinomycetes</taxon>
        <taxon>Streptosporangiales</taxon>
        <taxon>Thermomonosporaceae</taxon>
        <taxon>Actinomadura</taxon>
    </lineage>
</organism>
<dbReference type="InterPro" id="IPR045597">
    <property type="entry name" value="DUF6458"/>
</dbReference>
<feature type="transmembrane region" description="Helical" evidence="1">
    <location>
        <begin position="29"/>
        <end position="52"/>
    </location>
</feature>
<comment type="caution">
    <text evidence="3">The sequence shown here is derived from an EMBL/GenBank/DDBJ whole genome shotgun (WGS) entry which is preliminary data.</text>
</comment>
<keyword evidence="1" id="KW-0812">Transmembrane</keyword>
<accession>A0A365GZU7</accession>
<dbReference type="EMBL" id="QLYX01000013">
    <property type="protein sequence ID" value="RAY12365.1"/>
    <property type="molecule type" value="Genomic_DNA"/>
</dbReference>
<keyword evidence="1" id="KW-1133">Transmembrane helix</keyword>
<keyword evidence="1" id="KW-0472">Membrane</keyword>
<dbReference type="RefSeq" id="WP_111870421.1">
    <property type="nucleotide sequence ID" value="NZ_QLYX01000013.1"/>
</dbReference>
<protein>
    <recommendedName>
        <fullName evidence="2">DUF6458 domain-containing protein</fullName>
    </recommendedName>
</protein>
<evidence type="ECO:0000313" key="3">
    <source>
        <dbReference type="EMBL" id="RAY12365.1"/>
    </source>
</evidence>
<evidence type="ECO:0000256" key="1">
    <source>
        <dbReference type="SAM" id="Phobius"/>
    </source>
</evidence>
<evidence type="ECO:0000313" key="4">
    <source>
        <dbReference type="Proteomes" id="UP000251891"/>
    </source>
</evidence>
<evidence type="ECO:0000259" key="2">
    <source>
        <dbReference type="Pfam" id="PF20059"/>
    </source>
</evidence>
<reference evidence="3 4" key="1">
    <citation type="submission" date="2018-06" db="EMBL/GenBank/DDBJ databases">
        <title>Actinomadura craniellae sp. nov. isolated from marine sponge Craniella sp.</title>
        <authorList>
            <person name="Li L."/>
            <person name="Xu Q.H."/>
            <person name="Lin H.W."/>
            <person name="Lu Y.H."/>
        </authorList>
    </citation>
    <scope>NUCLEOTIDE SEQUENCE [LARGE SCALE GENOMIC DNA]</scope>
    <source>
        <strain evidence="3 4">LHW63021</strain>
    </source>
</reference>
<dbReference type="Proteomes" id="UP000251891">
    <property type="component" value="Unassembled WGS sequence"/>
</dbReference>
<sequence>MTIGGSLALIIIGAILAYAVEFSISGLDIEVVGVILMIGGLVGLVFGVARLASTRRRTVVRPARPAHYEEEVTYEDRRPRY</sequence>